<protein>
    <recommendedName>
        <fullName evidence="3">XRE family transcriptional regulator</fullName>
    </recommendedName>
</protein>
<dbReference type="Proteomes" id="UP001596298">
    <property type="component" value="Unassembled WGS sequence"/>
</dbReference>
<reference evidence="2" key="1">
    <citation type="journal article" date="2019" name="Int. J. Syst. Evol. Microbiol.">
        <title>The Global Catalogue of Microorganisms (GCM) 10K type strain sequencing project: providing services to taxonomists for standard genome sequencing and annotation.</title>
        <authorList>
            <consortium name="The Broad Institute Genomics Platform"/>
            <consortium name="The Broad Institute Genome Sequencing Center for Infectious Disease"/>
            <person name="Wu L."/>
            <person name="Ma J."/>
        </authorList>
    </citation>
    <scope>NUCLEOTIDE SEQUENCE [LARGE SCALE GENOMIC DNA]</scope>
    <source>
        <strain evidence="2">CCUG 58127</strain>
    </source>
</reference>
<evidence type="ECO:0008006" key="3">
    <source>
        <dbReference type="Google" id="ProtNLM"/>
    </source>
</evidence>
<comment type="caution">
    <text evidence="1">The sequence shown here is derived from an EMBL/GenBank/DDBJ whole genome shotgun (WGS) entry which is preliminary data.</text>
</comment>
<organism evidence="1 2">
    <name type="scientific">Flexivirga alba</name>
    <dbReference type="NCBI Taxonomy" id="702742"/>
    <lineage>
        <taxon>Bacteria</taxon>
        <taxon>Bacillati</taxon>
        <taxon>Actinomycetota</taxon>
        <taxon>Actinomycetes</taxon>
        <taxon>Micrococcales</taxon>
        <taxon>Dermacoccaceae</taxon>
        <taxon>Flexivirga</taxon>
    </lineage>
</organism>
<sequence length="484" mass="53246">MNAVTGWLLWSHRMSSRFGGMTGKAFAAAARDRGVPLSETEVSRAENGESDIAITAVGKYERMLGMPPGTLSAPLRSAARLAPHAPGSDRLAALRSVPKTQEARHKVVDDFYVRYVDGDHFTASDWLMLVDAITYRDNSLLPDALVAQWIRLLLDETMRAVNGAYYPRIEALSTIAECDRYAMHLLVATRELTAAKGVSGAPDAWSVVGDIRNPEVIDTLIAELPSVPDHRLIDYAPTLMMPAYRSSFSTAQAQAIATELERRLKHWSLASYEPIAILAAELPTSIGEPILRRIDNVHPLSRLTGRRANRDATGEIVTYTNAAMATTWPSHPHGSVLPELLRLALSSEHTGFRHHATTLIYSSPFAAAICDAAADLCTPDERPLTRQLATYLVSRLATPDNDERLRLLLKHGTSRGMVSNTLMAMAHAGILTDQDDLQPFLTKRDYHAVGVYAAGITHHPDLYSKAADGDDAIWWREKRGGIWE</sequence>
<evidence type="ECO:0000313" key="2">
    <source>
        <dbReference type="Proteomes" id="UP001596298"/>
    </source>
</evidence>
<dbReference type="RefSeq" id="WP_382398229.1">
    <property type="nucleotide sequence ID" value="NZ_JBHSWH010000001.1"/>
</dbReference>
<keyword evidence="2" id="KW-1185">Reference proteome</keyword>
<dbReference type="EMBL" id="JBHSWH010000001">
    <property type="protein sequence ID" value="MFC6704212.1"/>
    <property type="molecule type" value="Genomic_DNA"/>
</dbReference>
<gene>
    <name evidence="1" type="ORF">ACFQDH_02720</name>
</gene>
<evidence type="ECO:0000313" key="1">
    <source>
        <dbReference type="EMBL" id="MFC6704212.1"/>
    </source>
</evidence>
<proteinExistence type="predicted"/>
<name>A0ABW2ABI1_9MICO</name>
<accession>A0ABW2ABI1</accession>